<dbReference type="PANTHER" id="PTHR43140:SF1">
    <property type="entry name" value="TYPE I RESTRICTION ENZYME ECOKI SPECIFICITY SUBUNIT"/>
    <property type="match status" value="1"/>
</dbReference>
<evidence type="ECO:0000256" key="3">
    <source>
        <dbReference type="ARBA" id="ARBA00023125"/>
    </source>
</evidence>
<organism evidence="6 7">
    <name type="scientific">Leptolyngbya boryana NIES-2135</name>
    <dbReference type="NCBI Taxonomy" id="1973484"/>
    <lineage>
        <taxon>Bacteria</taxon>
        <taxon>Bacillati</taxon>
        <taxon>Cyanobacteriota</taxon>
        <taxon>Cyanophyceae</taxon>
        <taxon>Leptolyngbyales</taxon>
        <taxon>Leptolyngbyaceae</taxon>
        <taxon>Leptolyngbya group</taxon>
        <taxon>Leptolyngbya</taxon>
    </lineage>
</organism>
<reference evidence="6 7" key="1">
    <citation type="submission" date="2017-06" db="EMBL/GenBank/DDBJ databases">
        <title>Genome sequencing of cyanobaciteial culture collection at National Institute for Environmental Studies (NIES).</title>
        <authorList>
            <person name="Hirose Y."/>
            <person name="Shimura Y."/>
            <person name="Fujisawa T."/>
            <person name="Nakamura Y."/>
            <person name="Kawachi M."/>
        </authorList>
    </citation>
    <scope>NUCLEOTIDE SEQUENCE [LARGE SCALE GENOMIC DNA]</scope>
    <source>
        <strain evidence="6 7">NIES-2135</strain>
    </source>
</reference>
<dbReference type="Pfam" id="PF01420">
    <property type="entry name" value="Methylase_S"/>
    <property type="match status" value="1"/>
</dbReference>
<gene>
    <name evidence="6" type="ORF">NIES2135_49390</name>
</gene>
<evidence type="ECO:0000313" key="7">
    <source>
        <dbReference type="Proteomes" id="UP000217895"/>
    </source>
</evidence>
<keyword evidence="7" id="KW-1185">Reference proteome</keyword>
<dbReference type="CDD" id="cd17260">
    <property type="entry name" value="RMtype1_S_EcoEI-TRD1-CR1_like"/>
    <property type="match status" value="1"/>
</dbReference>
<dbReference type="SUPFAM" id="SSF116734">
    <property type="entry name" value="DNA methylase specificity domain"/>
    <property type="match status" value="2"/>
</dbReference>
<dbReference type="REBASE" id="206837">
    <property type="entry name" value="S.Lbo2135ORF49350P"/>
</dbReference>
<comment type="similarity">
    <text evidence="1">Belongs to the type-I restriction system S methylase family.</text>
</comment>
<dbReference type="InterPro" id="IPR051212">
    <property type="entry name" value="Type-I_RE_S_subunit"/>
</dbReference>
<dbReference type="CDD" id="cd17253">
    <property type="entry name" value="RMtype1_S_Eco933I-TRD2-CR2_like"/>
    <property type="match status" value="1"/>
</dbReference>
<dbReference type="GO" id="GO:0003677">
    <property type="term" value="F:DNA binding"/>
    <property type="evidence" value="ECO:0007669"/>
    <property type="project" value="UniProtKB-KW"/>
</dbReference>
<accession>A0A1Z4JMY4</accession>
<dbReference type="PANTHER" id="PTHR43140">
    <property type="entry name" value="TYPE-1 RESTRICTION ENZYME ECOKI SPECIFICITY PROTEIN"/>
    <property type="match status" value="1"/>
</dbReference>
<evidence type="ECO:0000259" key="5">
    <source>
        <dbReference type="Pfam" id="PF01420"/>
    </source>
</evidence>
<evidence type="ECO:0000313" key="6">
    <source>
        <dbReference type="EMBL" id="BAY58066.1"/>
    </source>
</evidence>
<keyword evidence="2" id="KW-0680">Restriction system</keyword>
<evidence type="ECO:0000256" key="4">
    <source>
        <dbReference type="ARBA" id="ARBA00038652"/>
    </source>
</evidence>
<dbReference type="AlphaFoldDB" id="A0A1Z4JMY4"/>
<comment type="subunit">
    <text evidence="4">The methyltransferase is composed of M and S polypeptides.</text>
</comment>
<evidence type="ECO:0000256" key="1">
    <source>
        <dbReference type="ARBA" id="ARBA00010923"/>
    </source>
</evidence>
<evidence type="ECO:0000256" key="2">
    <source>
        <dbReference type="ARBA" id="ARBA00022747"/>
    </source>
</evidence>
<sequence length="558" mass="63301">MDFKTFLEHFDTIAQAPNGIAKLRSLILNLAVRGKLVPQSPEDEPATELLKQVQEIRKAKKIASKKSEKLEIPENWSLPAGWVWTCLQELGEINPKNDLPDEMEVGFVPMTLIPTDYRQPVDYEKRQWSGIKKGFTHFANGDVGVAKITPCFQNKKSTVFSNLPNHYGAGTTELLIFRSLLGAIDPRYVLIFLKTPSFIDEGVLRMTGTAGQQRVPRDYFAGCAFPLPPLAEQKRIVEKVDELMALCDRYQQSQETQDKLRQKLRGSAIASLMNAETDEELQKSWSIVRDNWRSLSQKPEDVGDLRRSILELAVRGKLTAQDTTDQSAFLVANQIKHKKNHTTKSKQAEKAVNFPFEIPSNWIWLKINDFYDVSGGIQKTPKRAPISNYFPYLRVANVQRGYLDLDEIEYFELLDGELERWHLESGDLLIVEGNGSEKEIGRCAIWNDQIKQCVHQNHIIRARPIAHDSQSFTLMFLNSPSGMAEMRSLAITTSGLYSLSVGKIREIFVPFPPLAEQKRIVAKVDELMQMCDLLEENLCQTQQRVEALAASAINHLTV</sequence>
<name>A0A1Z4JMY4_LEPBY</name>
<dbReference type="Gene3D" id="3.90.220.20">
    <property type="entry name" value="DNA methylase specificity domains"/>
    <property type="match status" value="2"/>
</dbReference>
<dbReference type="EMBL" id="AP018203">
    <property type="protein sequence ID" value="BAY58066.1"/>
    <property type="molecule type" value="Genomic_DNA"/>
</dbReference>
<keyword evidence="3" id="KW-0238">DNA-binding</keyword>
<dbReference type="InterPro" id="IPR044946">
    <property type="entry name" value="Restrct_endonuc_typeI_TRD_sf"/>
</dbReference>
<proteinExistence type="inferred from homology"/>
<dbReference type="InterPro" id="IPR000055">
    <property type="entry name" value="Restrct_endonuc_typeI_TRD"/>
</dbReference>
<dbReference type="Proteomes" id="UP000217895">
    <property type="component" value="Chromosome"/>
</dbReference>
<dbReference type="GO" id="GO:0009307">
    <property type="term" value="P:DNA restriction-modification system"/>
    <property type="evidence" value="ECO:0007669"/>
    <property type="project" value="UniProtKB-KW"/>
</dbReference>
<protein>
    <submittedName>
        <fullName evidence="6">Restriction modification system DNA specificity subunit</fullName>
    </submittedName>
</protein>
<feature type="domain" description="Type I restriction modification DNA specificity" evidence="5">
    <location>
        <begin position="359"/>
        <end position="537"/>
    </location>
</feature>